<evidence type="ECO:0000256" key="6">
    <source>
        <dbReference type="PIRSR" id="PIRSR015582-2"/>
    </source>
</evidence>
<comment type="cofactor">
    <cofactor evidence="1">
        <name>Mg(2+)</name>
        <dbReference type="ChEBI" id="CHEBI:18420"/>
    </cofactor>
</comment>
<protein>
    <submittedName>
        <fullName evidence="8">CoA ester lyase</fullName>
    </submittedName>
</protein>
<name>A0A9J7ARV5_9PROT</name>
<dbReference type="GO" id="GO:0006107">
    <property type="term" value="P:oxaloacetate metabolic process"/>
    <property type="evidence" value="ECO:0007669"/>
    <property type="project" value="TreeGrafter"/>
</dbReference>
<dbReference type="GO" id="GO:0016829">
    <property type="term" value="F:lyase activity"/>
    <property type="evidence" value="ECO:0007669"/>
    <property type="project" value="UniProtKB-KW"/>
</dbReference>
<dbReference type="SUPFAM" id="SSF51621">
    <property type="entry name" value="Phosphoenolpyruvate/pyruvate domain"/>
    <property type="match status" value="1"/>
</dbReference>
<evidence type="ECO:0000256" key="3">
    <source>
        <dbReference type="ARBA" id="ARBA00022723"/>
    </source>
</evidence>
<comment type="similarity">
    <text evidence="2">Belongs to the HpcH/HpaI aldolase family.</text>
</comment>
<dbReference type="PANTHER" id="PTHR32308">
    <property type="entry name" value="LYASE BETA SUBUNIT, PUTATIVE (AFU_ORTHOLOGUE AFUA_4G13030)-RELATED"/>
    <property type="match status" value="1"/>
</dbReference>
<dbReference type="InterPro" id="IPR011206">
    <property type="entry name" value="Citrate_lyase_beta/mcl1/mcl2"/>
</dbReference>
<evidence type="ECO:0000256" key="5">
    <source>
        <dbReference type="PIRSR" id="PIRSR015582-1"/>
    </source>
</evidence>
<keyword evidence="9" id="KW-1185">Reference proteome</keyword>
<evidence type="ECO:0000256" key="4">
    <source>
        <dbReference type="ARBA" id="ARBA00022842"/>
    </source>
</evidence>
<evidence type="ECO:0000259" key="7">
    <source>
        <dbReference type="Pfam" id="PF03328"/>
    </source>
</evidence>
<dbReference type="InterPro" id="IPR015813">
    <property type="entry name" value="Pyrv/PenolPyrv_kinase-like_dom"/>
</dbReference>
<gene>
    <name evidence="8" type="ORF">NUH88_16845</name>
</gene>
<dbReference type="InterPro" id="IPR040442">
    <property type="entry name" value="Pyrv_kinase-like_dom_sf"/>
</dbReference>
<dbReference type="RefSeq" id="WP_257767561.1">
    <property type="nucleotide sequence ID" value="NZ_CP102480.1"/>
</dbReference>
<dbReference type="PIRSF" id="PIRSF015582">
    <property type="entry name" value="Cit_lyase_B"/>
    <property type="match status" value="1"/>
</dbReference>
<reference evidence="8" key="1">
    <citation type="submission" date="2022-08" db="EMBL/GenBank/DDBJ databases">
        <title>Nisaea acidiphila sp. nov., isolated from a marine algal debris and emended description of the genus Nisaea Urios et al. 2008.</title>
        <authorList>
            <person name="Kwon K."/>
        </authorList>
    </citation>
    <scope>NUCLEOTIDE SEQUENCE</scope>
    <source>
        <strain evidence="8">MEBiC11861</strain>
    </source>
</reference>
<dbReference type="KEGG" id="naci:NUH88_16845"/>
<evidence type="ECO:0000256" key="1">
    <source>
        <dbReference type="ARBA" id="ARBA00001946"/>
    </source>
</evidence>
<keyword evidence="4 6" id="KW-0460">Magnesium</keyword>
<dbReference type="GO" id="GO:0000287">
    <property type="term" value="F:magnesium ion binding"/>
    <property type="evidence" value="ECO:0007669"/>
    <property type="project" value="TreeGrafter"/>
</dbReference>
<evidence type="ECO:0000313" key="8">
    <source>
        <dbReference type="EMBL" id="UUX49060.1"/>
    </source>
</evidence>
<dbReference type="EMBL" id="CP102480">
    <property type="protein sequence ID" value="UUX49060.1"/>
    <property type="molecule type" value="Genomic_DNA"/>
</dbReference>
<organism evidence="8 9">
    <name type="scientific">Nisaea acidiphila</name>
    <dbReference type="NCBI Taxonomy" id="1862145"/>
    <lineage>
        <taxon>Bacteria</taxon>
        <taxon>Pseudomonadati</taxon>
        <taxon>Pseudomonadota</taxon>
        <taxon>Alphaproteobacteria</taxon>
        <taxon>Rhodospirillales</taxon>
        <taxon>Thalassobaculaceae</taxon>
        <taxon>Nisaea</taxon>
    </lineage>
</organism>
<feature type="binding site" evidence="5">
    <location>
        <position position="70"/>
    </location>
    <ligand>
        <name>substrate</name>
    </ligand>
</feature>
<feature type="domain" description="HpcH/HpaI aldolase/citrate lyase" evidence="7">
    <location>
        <begin position="9"/>
        <end position="228"/>
    </location>
</feature>
<evidence type="ECO:0000256" key="2">
    <source>
        <dbReference type="ARBA" id="ARBA00005568"/>
    </source>
</evidence>
<feature type="binding site" evidence="6">
    <location>
        <position position="159"/>
    </location>
    <ligand>
        <name>Mg(2+)</name>
        <dbReference type="ChEBI" id="CHEBI:18420"/>
    </ligand>
</feature>
<proteinExistence type="inferred from homology"/>
<evidence type="ECO:0000313" key="9">
    <source>
        <dbReference type="Proteomes" id="UP001060336"/>
    </source>
</evidence>
<keyword evidence="8" id="KW-0456">Lyase</keyword>
<dbReference type="Pfam" id="PF03328">
    <property type="entry name" value="HpcH_HpaI"/>
    <property type="match status" value="1"/>
</dbReference>
<dbReference type="Proteomes" id="UP001060336">
    <property type="component" value="Chromosome"/>
</dbReference>
<dbReference type="PANTHER" id="PTHR32308:SF0">
    <property type="entry name" value="HPCH_HPAI ALDOLASE_CITRATE LYASE DOMAIN-CONTAINING PROTEIN"/>
    <property type="match status" value="1"/>
</dbReference>
<dbReference type="Gene3D" id="3.20.20.60">
    <property type="entry name" value="Phosphoenolpyruvate-binding domains"/>
    <property type="match status" value="1"/>
</dbReference>
<accession>A0A9J7ARV5</accession>
<sequence length="295" mass="31853">MAGTLPLWRSLLYVPVTNERFVEKAAARGADAIKLDLEDSIPPSEKPAARKVLRDAARVISNAGTEVLVRINRPWRLTVADLEAAVWPEISGLCLPKLESADHLAFLDETVEELERERGMEIGSVCFMGLIETPRGLNNVREIAKASPRLKGLSLGQEDYSAALGMPTLGPGDLVEDMRLVQRAAREAGILPLGFAGSIAEITDMDVFRASAERARALGMEGASCVHPAQVPILNEVFSPTEEEIETAEAMVAAYDAAMAEGLGAVSFRGKMIDVPVVERARRALLLRDQIAGRG</sequence>
<dbReference type="AlphaFoldDB" id="A0A9J7ARV5"/>
<keyword evidence="3 6" id="KW-0479">Metal-binding</keyword>
<feature type="binding site" evidence="6">
    <location>
        <position position="132"/>
    </location>
    <ligand>
        <name>Mg(2+)</name>
        <dbReference type="ChEBI" id="CHEBI:18420"/>
    </ligand>
</feature>
<feature type="binding site" evidence="5">
    <location>
        <position position="132"/>
    </location>
    <ligand>
        <name>substrate</name>
    </ligand>
</feature>
<dbReference type="InterPro" id="IPR005000">
    <property type="entry name" value="Aldolase/citrate-lyase_domain"/>
</dbReference>